<dbReference type="Gene3D" id="3.40.50.300">
    <property type="entry name" value="P-loop containing nucleotide triphosphate hydrolases"/>
    <property type="match status" value="1"/>
</dbReference>
<gene>
    <name evidence="2" type="ORF">H4W81_004336</name>
</gene>
<dbReference type="EMBL" id="JADBEF010000001">
    <property type="protein sequence ID" value="MBE1561557.1"/>
    <property type="molecule type" value="Genomic_DNA"/>
</dbReference>
<dbReference type="Gene3D" id="1.10.10.10">
    <property type="entry name" value="Winged helix-like DNA-binding domain superfamily/Winged helix DNA-binding domain"/>
    <property type="match status" value="1"/>
</dbReference>
<reference evidence="2 3" key="1">
    <citation type="submission" date="2020-10" db="EMBL/GenBank/DDBJ databases">
        <title>Sequencing the genomes of 1000 actinobacteria strains.</title>
        <authorList>
            <person name="Klenk H.-P."/>
        </authorList>
    </citation>
    <scope>NUCLEOTIDE SEQUENCE [LARGE SCALE GENOMIC DNA]</scope>
    <source>
        <strain evidence="2 3">DSM 43748</strain>
    </source>
</reference>
<dbReference type="SUPFAM" id="SSF46894">
    <property type="entry name" value="C-terminal effector domain of the bipartite response regulators"/>
    <property type="match status" value="1"/>
</dbReference>
<dbReference type="InterPro" id="IPR058852">
    <property type="entry name" value="HTH_77"/>
</dbReference>
<dbReference type="PANTHER" id="PTHR47691">
    <property type="entry name" value="REGULATOR-RELATED"/>
    <property type="match status" value="1"/>
</dbReference>
<feature type="domain" description="HTH luxR-type" evidence="1">
    <location>
        <begin position="1"/>
        <end position="63"/>
    </location>
</feature>
<dbReference type="InterPro" id="IPR011990">
    <property type="entry name" value="TPR-like_helical_dom_sf"/>
</dbReference>
<evidence type="ECO:0000313" key="3">
    <source>
        <dbReference type="Proteomes" id="UP000661607"/>
    </source>
</evidence>
<dbReference type="SUPFAM" id="SSF52540">
    <property type="entry name" value="P-loop containing nucleoside triphosphate hydrolases"/>
    <property type="match status" value="1"/>
</dbReference>
<proteinExistence type="predicted"/>
<dbReference type="SMART" id="SM00421">
    <property type="entry name" value="HTH_LUXR"/>
    <property type="match status" value="1"/>
</dbReference>
<dbReference type="InterPro" id="IPR016032">
    <property type="entry name" value="Sig_transdc_resp-reg_C-effctor"/>
</dbReference>
<dbReference type="InterPro" id="IPR036388">
    <property type="entry name" value="WH-like_DNA-bd_sf"/>
</dbReference>
<dbReference type="InterPro" id="IPR027417">
    <property type="entry name" value="P-loop_NTPase"/>
</dbReference>
<dbReference type="PRINTS" id="PR00364">
    <property type="entry name" value="DISEASERSIST"/>
</dbReference>
<dbReference type="PROSITE" id="PS50043">
    <property type="entry name" value="HTH_LUXR_2"/>
    <property type="match status" value="1"/>
</dbReference>
<keyword evidence="3" id="KW-1185">Reference proteome</keyword>
<name>A0ABR9KHR6_9ACTN</name>
<dbReference type="PANTHER" id="PTHR47691:SF3">
    <property type="entry name" value="HTH-TYPE TRANSCRIPTIONAL REGULATOR RV0890C-RELATED"/>
    <property type="match status" value="1"/>
</dbReference>
<sequence>MLVEVSEREAEVLAAVGAHLSNVQIARRLHISVRTVESHVSSLLRKYGVRGRRELAALAGRPAEAAAPERLAGLPVARTSFVGRGAEREAVLAAFGGSRLVTLLGPGGVGKTRLAATVAPDLPYGGAFVDLVPVRDGFVAQAVAAALGVEERPQRSLTEALAERLGRGRSLLVLDNCEHLLDEVARLADRLLSTCPGCRILVTSRERLGLPGERILQVEPLPPVSDARALFTDRAGAADPGFAAGPEVIEEICAKLDGMPLAIELAAARAAALGPDGLLTALEDRLRLLAGGRGVDDRHRSLRAVVGWSHDLLDEEERGLLHRLAIFVGGFDLAAVLAVNAAVSAGATADLLGRLVDKSLVVRAGRGRWRLLQTVRDFAAEQLLGSGELPEIRERHLRWAVGAAAALEPGDFDLVADDLRAALAGAPEPGEAQHRLARSLAGLCYARRFLTESQRTYEEAAKRAPTPIEAWHDLHSAAACTYLVGSGGERVMGLLTSAAERARAAGDGDRAAISLATAVVTSARNPGRHGVEMPYDRLRLLLEQARAAGDPRDPVVAAWLAAAATWTASAEPYSADLPLAERAVTAARDSGDPVLVSSALDTLICALLGAGRLRDAQRVSRERLSLLKSMSRADPLSAPEIVDTFHMAARCAIVTGDLTEALELARLAEEDDLVGADQYFDSTNNLVLALALQGEFDQALAYARAAWDDWQRAGTPITGMMLPLAVAPALIHGLRGDEPNHRLWSDRVHRTGRRSTLTSFAEARVALHAGRLENAEPMIGELFSGETDPFFRAYAQAVGAELAVMARLPDAEARMGVASGSGENAWAAACLARARGRLSGDRREVEAALTGWERIGARFERACTLLLLPDRAEEGRAELTALGCDQPRKNADSAEANAAGST</sequence>
<evidence type="ECO:0000259" key="1">
    <source>
        <dbReference type="PROSITE" id="PS50043"/>
    </source>
</evidence>
<dbReference type="InterPro" id="IPR000792">
    <property type="entry name" value="Tscrpt_reg_LuxR_C"/>
</dbReference>
<dbReference type="CDD" id="cd06170">
    <property type="entry name" value="LuxR_C_like"/>
    <property type="match status" value="1"/>
</dbReference>
<comment type="caution">
    <text evidence="2">The sequence shown here is derived from an EMBL/GenBank/DDBJ whole genome shotgun (WGS) entry which is preliminary data.</text>
</comment>
<dbReference type="Gene3D" id="1.25.40.10">
    <property type="entry name" value="Tetratricopeptide repeat domain"/>
    <property type="match status" value="1"/>
</dbReference>
<protein>
    <submittedName>
        <fullName evidence="2">ATPase/DNA-binding CsgD family transcriptional regulator</fullName>
    </submittedName>
</protein>
<dbReference type="PRINTS" id="PR00038">
    <property type="entry name" value="HTHLUXR"/>
</dbReference>
<dbReference type="Pfam" id="PF00196">
    <property type="entry name" value="GerE"/>
    <property type="match status" value="1"/>
</dbReference>
<dbReference type="Pfam" id="PF25872">
    <property type="entry name" value="HTH_77"/>
    <property type="match status" value="1"/>
</dbReference>
<dbReference type="Proteomes" id="UP000661607">
    <property type="component" value="Unassembled WGS sequence"/>
</dbReference>
<dbReference type="SUPFAM" id="SSF48452">
    <property type="entry name" value="TPR-like"/>
    <property type="match status" value="1"/>
</dbReference>
<accession>A0ABR9KHR6</accession>
<evidence type="ECO:0000313" key="2">
    <source>
        <dbReference type="EMBL" id="MBE1561557.1"/>
    </source>
</evidence>
<dbReference type="RefSeq" id="WP_192776445.1">
    <property type="nucleotide sequence ID" value="NZ_BAAASY010000012.1"/>
</dbReference>
<organism evidence="2 3">
    <name type="scientific">Nonomuraea africana</name>
    <dbReference type="NCBI Taxonomy" id="46171"/>
    <lineage>
        <taxon>Bacteria</taxon>
        <taxon>Bacillati</taxon>
        <taxon>Actinomycetota</taxon>
        <taxon>Actinomycetes</taxon>
        <taxon>Streptosporangiales</taxon>
        <taxon>Streptosporangiaceae</taxon>
        <taxon>Nonomuraea</taxon>
    </lineage>
</organism>